<proteinExistence type="predicted"/>
<dbReference type="Proteomes" id="UP000284706">
    <property type="component" value="Unassembled WGS sequence"/>
</dbReference>
<evidence type="ECO:0000313" key="2">
    <source>
        <dbReference type="EMBL" id="PPQ73941.1"/>
    </source>
</evidence>
<organism evidence="2 3">
    <name type="scientific">Gymnopilus dilepis</name>
    <dbReference type="NCBI Taxonomy" id="231916"/>
    <lineage>
        <taxon>Eukaryota</taxon>
        <taxon>Fungi</taxon>
        <taxon>Dikarya</taxon>
        <taxon>Basidiomycota</taxon>
        <taxon>Agaricomycotina</taxon>
        <taxon>Agaricomycetes</taxon>
        <taxon>Agaricomycetidae</taxon>
        <taxon>Agaricales</taxon>
        <taxon>Agaricineae</taxon>
        <taxon>Hymenogastraceae</taxon>
        <taxon>Gymnopilus</taxon>
    </lineage>
</organism>
<evidence type="ECO:0000313" key="3">
    <source>
        <dbReference type="Proteomes" id="UP000284706"/>
    </source>
</evidence>
<evidence type="ECO:0000256" key="1">
    <source>
        <dbReference type="SAM" id="MobiDB-lite"/>
    </source>
</evidence>
<protein>
    <submittedName>
        <fullName evidence="2">Uncharacterized protein</fullName>
    </submittedName>
</protein>
<reference evidence="2 3" key="1">
    <citation type="journal article" date="2018" name="Evol. Lett.">
        <title>Horizontal gene cluster transfer increased hallucinogenic mushroom diversity.</title>
        <authorList>
            <person name="Reynolds H.T."/>
            <person name="Vijayakumar V."/>
            <person name="Gluck-Thaler E."/>
            <person name="Korotkin H.B."/>
            <person name="Matheny P.B."/>
            <person name="Slot J.C."/>
        </authorList>
    </citation>
    <scope>NUCLEOTIDE SEQUENCE [LARGE SCALE GENOMIC DNA]</scope>
    <source>
        <strain evidence="2 3">SRW20</strain>
    </source>
</reference>
<dbReference type="InParanoid" id="A0A409W609"/>
<sequence length="78" mass="7814">MAYAEVAERVHNVAGGEHGAAGGEHGTAGGEHDAAGLAGLTEDGEVTYGSVSRARRQSHVVSAGFNQSDDAPKAPENA</sequence>
<dbReference type="AlphaFoldDB" id="A0A409W609"/>
<name>A0A409W609_9AGAR</name>
<accession>A0A409W609</accession>
<gene>
    <name evidence="2" type="ORF">CVT26_006562</name>
</gene>
<dbReference type="EMBL" id="NHYE01005374">
    <property type="protein sequence ID" value="PPQ73941.1"/>
    <property type="molecule type" value="Genomic_DNA"/>
</dbReference>
<feature type="region of interest" description="Disordered" evidence="1">
    <location>
        <begin position="14"/>
        <end position="36"/>
    </location>
</feature>
<feature type="compositionally biased region" description="Gly residues" evidence="1">
    <location>
        <begin position="16"/>
        <end position="29"/>
    </location>
</feature>
<comment type="caution">
    <text evidence="2">The sequence shown here is derived from an EMBL/GenBank/DDBJ whole genome shotgun (WGS) entry which is preliminary data.</text>
</comment>
<keyword evidence="3" id="KW-1185">Reference proteome</keyword>